<reference evidence="1 2" key="1">
    <citation type="submission" date="2024-11" db="EMBL/GenBank/DDBJ databases">
        <title>A near-complete genome assembly of Cinchona calisaya.</title>
        <authorList>
            <person name="Lian D.C."/>
            <person name="Zhao X.W."/>
            <person name="Wei L."/>
        </authorList>
    </citation>
    <scope>NUCLEOTIDE SEQUENCE [LARGE SCALE GENOMIC DNA]</scope>
    <source>
        <tissue evidence="1">Nenye</tissue>
    </source>
</reference>
<proteinExistence type="predicted"/>
<comment type="caution">
    <text evidence="1">The sequence shown here is derived from an EMBL/GenBank/DDBJ whole genome shotgun (WGS) entry which is preliminary data.</text>
</comment>
<organism evidence="1 2">
    <name type="scientific">Cinchona calisaya</name>
    <dbReference type="NCBI Taxonomy" id="153742"/>
    <lineage>
        <taxon>Eukaryota</taxon>
        <taxon>Viridiplantae</taxon>
        <taxon>Streptophyta</taxon>
        <taxon>Embryophyta</taxon>
        <taxon>Tracheophyta</taxon>
        <taxon>Spermatophyta</taxon>
        <taxon>Magnoliopsida</taxon>
        <taxon>eudicotyledons</taxon>
        <taxon>Gunneridae</taxon>
        <taxon>Pentapetalae</taxon>
        <taxon>asterids</taxon>
        <taxon>lamiids</taxon>
        <taxon>Gentianales</taxon>
        <taxon>Rubiaceae</taxon>
        <taxon>Cinchonoideae</taxon>
        <taxon>Cinchoneae</taxon>
        <taxon>Cinchona</taxon>
    </lineage>
</organism>
<dbReference type="EMBL" id="JBJUIK010000007">
    <property type="protein sequence ID" value="KAL3522691.1"/>
    <property type="molecule type" value="Genomic_DNA"/>
</dbReference>
<keyword evidence="2" id="KW-1185">Reference proteome</keyword>
<dbReference type="AlphaFoldDB" id="A0ABD2ZTD0"/>
<name>A0ABD2ZTD0_9GENT</name>
<accession>A0ABD2ZTD0</accession>
<sequence>MRMMLEKLAGKLDSLDLKSSTKSRDACFVCLNPMHTTQDCPSQVGYPDCPAEQANGLNFNGKPLGCQFSETCQFSSHFKETQVGQLDTQLSNREKGQFSSHPDVNPKGHIQSIITLRNEVMQIAFGSMKAELNIFDISRQPPDIDNINGVNLIDSLTHSTLLQPHYDDSLESLFVTPWLSC</sequence>
<gene>
    <name evidence="1" type="ORF">ACH5RR_015525</name>
</gene>
<evidence type="ECO:0000313" key="2">
    <source>
        <dbReference type="Proteomes" id="UP001630127"/>
    </source>
</evidence>
<dbReference type="Proteomes" id="UP001630127">
    <property type="component" value="Unassembled WGS sequence"/>
</dbReference>
<evidence type="ECO:0000313" key="1">
    <source>
        <dbReference type="EMBL" id="KAL3522691.1"/>
    </source>
</evidence>
<protein>
    <submittedName>
        <fullName evidence="1">Uncharacterized protein</fullName>
    </submittedName>
</protein>